<comment type="subcellular location">
    <subcellularLocation>
        <location evidence="11">Cell inner membrane</location>
        <topology evidence="11">Single-pass membrane protein</topology>
    </subcellularLocation>
</comment>
<keyword evidence="3 11" id="KW-0328">Glycosyltransferase</keyword>
<comment type="similarity">
    <text evidence="11">Belongs to the glycosyltransferase 51 family.</text>
</comment>
<evidence type="ECO:0000256" key="2">
    <source>
        <dbReference type="ARBA" id="ARBA00022519"/>
    </source>
</evidence>
<comment type="pathway">
    <text evidence="11">Cell wall biogenesis; peptidoglycan biosynthesis.</text>
</comment>
<feature type="domain" description="Glycosyl transferase family 51" evidence="12">
    <location>
        <begin position="60"/>
        <end position="223"/>
    </location>
</feature>
<evidence type="ECO:0000256" key="10">
    <source>
        <dbReference type="ARBA" id="ARBA00023316"/>
    </source>
</evidence>
<dbReference type="GO" id="GO:0005886">
    <property type="term" value="C:plasma membrane"/>
    <property type="evidence" value="ECO:0007669"/>
    <property type="project" value="UniProtKB-SubCell"/>
</dbReference>
<evidence type="ECO:0000256" key="4">
    <source>
        <dbReference type="ARBA" id="ARBA00022679"/>
    </source>
</evidence>
<organism evidence="13 14">
    <name type="scientific">Marinicella litoralis</name>
    <dbReference type="NCBI Taxonomy" id="644220"/>
    <lineage>
        <taxon>Bacteria</taxon>
        <taxon>Pseudomonadati</taxon>
        <taxon>Pseudomonadota</taxon>
        <taxon>Gammaproteobacteria</taxon>
        <taxon>Lysobacterales</taxon>
        <taxon>Marinicellaceae</taxon>
        <taxon>Marinicella</taxon>
    </lineage>
</organism>
<comment type="function">
    <text evidence="11">Peptidoglycan polymerase that catalyzes glycan chain elongation from lipid-linked precursors.</text>
</comment>
<dbReference type="EMBL" id="SNZB01000006">
    <property type="protein sequence ID" value="TDR17579.1"/>
    <property type="molecule type" value="Genomic_DNA"/>
</dbReference>
<evidence type="ECO:0000256" key="7">
    <source>
        <dbReference type="ARBA" id="ARBA00022984"/>
    </source>
</evidence>
<dbReference type="Pfam" id="PF00912">
    <property type="entry name" value="Transgly"/>
    <property type="match status" value="1"/>
</dbReference>
<dbReference type="InterPro" id="IPR001264">
    <property type="entry name" value="Glyco_trans_51"/>
</dbReference>
<dbReference type="GO" id="GO:0071555">
    <property type="term" value="P:cell wall organization"/>
    <property type="evidence" value="ECO:0007669"/>
    <property type="project" value="UniProtKB-KW"/>
</dbReference>
<dbReference type="GO" id="GO:0016763">
    <property type="term" value="F:pentosyltransferase activity"/>
    <property type="evidence" value="ECO:0007669"/>
    <property type="project" value="InterPro"/>
</dbReference>
<evidence type="ECO:0000259" key="12">
    <source>
        <dbReference type="Pfam" id="PF00912"/>
    </source>
</evidence>
<proteinExistence type="inferred from homology"/>
<dbReference type="GO" id="GO:0009252">
    <property type="term" value="P:peptidoglycan biosynthetic process"/>
    <property type="evidence" value="ECO:0007669"/>
    <property type="project" value="UniProtKB-UniRule"/>
</dbReference>
<dbReference type="EC" id="2.4.99.28" evidence="11"/>
<dbReference type="NCBIfam" id="TIGR02070">
    <property type="entry name" value="mono_pep_trsgly"/>
    <property type="match status" value="1"/>
</dbReference>
<name>A0A4R6XH15_9GAMM</name>
<dbReference type="Proteomes" id="UP000295724">
    <property type="component" value="Unassembled WGS sequence"/>
</dbReference>
<dbReference type="PANTHER" id="PTHR30400:SF0">
    <property type="entry name" value="BIOSYNTHETIC PEPTIDOGLYCAN TRANSGLYCOSYLASE"/>
    <property type="match status" value="1"/>
</dbReference>
<keyword evidence="5 11" id="KW-0812">Transmembrane</keyword>
<dbReference type="InterPro" id="IPR023346">
    <property type="entry name" value="Lysozyme-like_dom_sf"/>
</dbReference>
<dbReference type="RefSeq" id="WP_099018940.1">
    <property type="nucleotide sequence ID" value="NZ_NIHB01000002.1"/>
</dbReference>
<evidence type="ECO:0000256" key="5">
    <source>
        <dbReference type="ARBA" id="ARBA00022692"/>
    </source>
</evidence>
<protein>
    <recommendedName>
        <fullName evidence="11">Biosynthetic peptidoglycan transglycosylase</fullName>
        <ecNumber evidence="11">2.4.99.28</ecNumber>
    </recommendedName>
    <alternativeName>
        <fullName evidence="11">Glycan polymerase</fullName>
    </alternativeName>
    <alternativeName>
        <fullName evidence="11">Peptidoglycan glycosyltransferase MtgA</fullName>
        <shortName evidence="11">PGT</shortName>
    </alternativeName>
</protein>
<evidence type="ECO:0000256" key="11">
    <source>
        <dbReference type="HAMAP-Rule" id="MF_00766"/>
    </source>
</evidence>
<dbReference type="GO" id="GO:0008955">
    <property type="term" value="F:peptidoglycan glycosyltransferase activity"/>
    <property type="evidence" value="ECO:0007669"/>
    <property type="project" value="UniProtKB-UniRule"/>
</dbReference>
<dbReference type="AlphaFoldDB" id="A0A4R6XH15"/>
<gene>
    <name evidence="11" type="primary">mtgA</name>
    <name evidence="13" type="ORF">C8D91_2638</name>
</gene>
<dbReference type="InterPro" id="IPR011812">
    <property type="entry name" value="Pep_trsgly"/>
</dbReference>
<sequence>MKKNKKRGFLSKLKRWLLGLLVVWFSTTLLLVLCLRWFDPPTTAFMLQRDYSEEHGPIEIRHEWRELHRIAPSLAMSVIASEDQKFADHWGFDVAAIQQVIEDGKAGKQMRGASTISQQLAKNLFLWSGRSWVRKGLEVYFTAAIETLVPKQRILELYLNVAEFGDGIYGAEAAAQSIFGVPAESLSTHQSALLAARLPAPKSYTIQPPSDYMEQRAEWIEQQIIQLGDQAYLDRL</sequence>
<keyword evidence="1 11" id="KW-1003">Cell membrane</keyword>
<accession>A0A4R6XH15</accession>
<dbReference type="Gene3D" id="1.10.3810.10">
    <property type="entry name" value="Biosynthetic peptidoglycan transglycosylase-like"/>
    <property type="match status" value="1"/>
</dbReference>
<evidence type="ECO:0000256" key="6">
    <source>
        <dbReference type="ARBA" id="ARBA00022960"/>
    </source>
</evidence>
<dbReference type="UniPathway" id="UPA00219"/>
<dbReference type="GO" id="GO:0008360">
    <property type="term" value="P:regulation of cell shape"/>
    <property type="evidence" value="ECO:0007669"/>
    <property type="project" value="UniProtKB-KW"/>
</dbReference>
<keyword evidence="8 11" id="KW-1133">Transmembrane helix</keyword>
<dbReference type="SUPFAM" id="SSF53955">
    <property type="entry name" value="Lysozyme-like"/>
    <property type="match status" value="1"/>
</dbReference>
<dbReference type="HAMAP" id="MF_00766">
    <property type="entry name" value="PGT_MtgA"/>
    <property type="match status" value="1"/>
</dbReference>
<evidence type="ECO:0000256" key="1">
    <source>
        <dbReference type="ARBA" id="ARBA00022475"/>
    </source>
</evidence>
<evidence type="ECO:0000313" key="13">
    <source>
        <dbReference type="EMBL" id="TDR17579.1"/>
    </source>
</evidence>
<keyword evidence="6 11" id="KW-0133">Cell shape</keyword>
<evidence type="ECO:0000313" key="14">
    <source>
        <dbReference type="Proteomes" id="UP000295724"/>
    </source>
</evidence>
<dbReference type="InterPro" id="IPR036950">
    <property type="entry name" value="PBP_transglycosylase"/>
</dbReference>
<keyword evidence="2 11" id="KW-0997">Cell inner membrane</keyword>
<keyword evidence="9 11" id="KW-0472">Membrane</keyword>
<dbReference type="PANTHER" id="PTHR30400">
    <property type="entry name" value="MONOFUNCTIONAL BIOSYNTHETIC PEPTIDOGLYCAN TRANSGLYCOSYLASE"/>
    <property type="match status" value="1"/>
</dbReference>
<keyword evidence="4 11" id="KW-0808">Transferase</keyword>
<comment type="caution">
    <text evidence="13">The sequence shown here is derived from an EMBL/GenBank/DDBJ whole genome shotgun (WGS) entry which is preliminary data.</text>
</comment>
<reference evidence="13 14" key="1">
    <citation type="submission" date="2019-03" db="EMBL/GenBank/DDBJ databases">
        <title>Genomic Encyclopedia of Type Strains, Phase IV (KMG-IV): sequencing the most valuable type-strain genomes for metagenomic binning, comparative biology and taxonomic classification.</title>
        <authorList>
            <person name="Goeker M."/>
        </authorList>
    </citation>
    <scope>NUCLEOTIDE SEQUENCE [LARGE SCALE GENOMIC DNA]</scope>
    <source>
        <strain evidence="13 14">DSM 25488</strain>
    </source>
</reference>
<evidence type="ECO:0000256" key="3">
    <source>
        <dbReference type="ARBA" id="ARBA00022676"/>
    </source>
</evidence>
<comment type="catalytic activity">
    <reaction evidence="11">
        <text>[GlcNAc-(1-&gt;4)-Mur2Ac(oyl-L-Ala-gamma-D-Glu-L-Lys-D-Ala-D-Ala)](n)-di-trans,octa-cis-undecaprenyl diphosphate + beta-D-GlcNAc-(1-&gt;4)-Mur2Ac(oyl-L-Ala-gamma-D-Glu-L-Lys-D-Ala-D-Ala)-di-trans,octa-cis-undecaprenyl diphosphate = [GlcNAc-(1-&gt;4)-Mur2Ac(oyl-L-Ala-gamma-D-Glu-L-Lys-D-Ala-D-Ala)](n+1)-di-trans,octa-cis-undecaprenyl diphosphate + di-trans,octa-cis-undecaprenyl diphosphate + H(+)</text>
        <dbReference type="Rhea" id="RHEA:23708"/>
        <dbReference type="Rhea" id="RHEA-COMP:9602"/>
        <dbReference type="Rhea" id="RHEA-COMP:9603"/>
        <dbReference type="ChEBI" id="CHEBI:15378"/>
        <dbReference type="ChEBI" id="CHEBI:58405"/>
        <dbReference type="ChEBI" id="CHEBI:60033"/>
        <dbReference type="ChEBI" id="CHEBI:78435"/>
        <dbReference type="EC" id="2.4.99.28"/>
    </reaction>
</comment>
<evidence type="ECO:0000256" key="8">
    <source>
        <dbReference type="ARBA" id="ARBA00022989"/>
    </source>
</evidence>
<dbReference type="OrthoDB" id="9766909at2"/>
<keyword evidence="7 11" id="KW-0573">Peptidoglycan synthesis</keyword>
<evidence type="ECO:0000256" key="9">
    <source>
        <dbReference type="ARBA" id="ARBA00023136"/>
    </source>
</evidence>
<keyword evidence="14" id="KW-1185">Reference proteome</keyword>
<dbReference type="GO" id="GO:0009274">
    <property type="term" value="C:peptidoglycan-based cell wall"/>
    <property type="evidence" value="ECO:0007669"/>
    <property type="project" value="InterPro"/>
</dbReference>
<keyword evidence="10 11" id="KW-0961">Cell wall biogenesis/degradation</keyword>